<dbReference type="PANTHER" id="PTHR22926">
    <property type="entry name" value="PHOSPHO-N-ACETYLMURAMOYL-PENTAPEPTIDE-TRANSFERASE"/>
    <property type="match status" value="1"/>
</dbReference>
<dbReference type="PANTHER" id="PTHR22926:SF3">
    <property type="entry name" value="UNDECAPRENYL-PHOSPHATE ALPHA-N-ACETYLGLUCOSAMINYL 1-PHOSPHATE TRANSFERASE"/>
    <property type="match status" value="1"/>
</dbReference>
<feature type="transmembrane region" description="Helical" evidence="8">
    <location>
        <begin position="143"/>
        <end position="163"/>
    </location>
</feature>
<evidence type="ECO:0000256" key="1">
    <source>
        <dbReference type="ARBA" id="ARBA00004651"/>
    </source>
</evidence>
<evidence type="ECO:0000256" key="5">
    <source>
        <dbReference type="ARBA" id="ARBA00022989"/>
    </source>
</evidence>
<keyword evidence="5 8" id="KW-1133">Transmembrane helix</keyword>
<dbReference type="AlphaFoldDB" id="A0A6N6MFY7"/>
<feature type="binding site" evidence="7">
    <location>
        <position position="222"/>
    </location>
    <ligand>
        <name>Mg(2+)</name>
        <dbReference type="ChEBI" id="CHEBI:18420"/>
    </ligand>
</feature>
<keyword evidence="3 9" id="KW-0808">Transferase</keyword>
<feature type="transmembrane region" description="Helical" evidence="8">
    <location>
        <begin position="12"/>
        <end position="33"/>
    </location>
</feature>
<sequence length="364" mass="40321">MLANILSNPLTLAIICCFGSFGLVNYMIPKIIFMVNHHNLNEEPGHRSAHTKATPTMGGLAFFVALILNLFLFKYIDQDAVGLNLAAALTLVFIIGFKDDLSVSTPRARLLMESIAVVIILCHPGFHKATFDGFLGLYDTPQLLIDGLHIIIVLTIINAYNLIDGVDGLASAIGISAFSILALIYFKIDFHFYIILALVLVSMLMAFLKYNFSHQRKIFMGDTGSLIIGFCLAFLCLRFLTIDTNLYELFSFKTENKLFVVTGILAVPFFDMLRVIGVRLSQGANPFTADRNHLHHILLDLGLPHYQIALILGGLNYGLAIILIYLSAQLPSVAMLGILVLLFLIVVAVFYKLNPKKTPLKQDK</sequence>
<dbReference type="GO" id="GO:0005886">
    <property type="term" value="C:plasma membrane"/>
    <property type="evidence" value="ECO:0007669"/>
    <property type="project" value="UniProtKB-SubCell"/>
</dbReference>
<comment type="cofactor">
    <cofactor evidence="7">
        <name>Mg(2+)</name>
        <dbReference type="ChEBI" id="CHEBI:18420"/>
    </cofactor>
</comment>
<dbReference type="Pfam" id="PF00953">
    <property type="entry name" value="Glycos_transf_4"/>
    <property type="match status" value="1"/>
</dbReference>
<feature type="transmembrane region" description="Helical" evidence="8">
    <location>
        <begin position="80"/>
        <end position="98"/>
    </location>
</feature>
<evidence type="ECO:0000313" key="9">
    <source>
        <dbReference type="EMBL" id="KAB1067849.1"/>
    </source>
</evidence>
<name>A0A6N6MFY7_9FLAO</name>
<reference evidence="9 10" key="1">
    <citation type="submission" date="2019-09" db="EMBL/GenBank/DDBJ databases">
        <authorList>
            <person name="Cao W.R."/>
        </authorList>
    </citation>
    <scope>NUCLEOTIDE SEQUENCE [LARGE SCALE GENOMIC DNA]</scope>
    <source>
        <strain evidence="9 10">B1N29</strain>
    </source>
</reference>
<feature type="transmembrane region" description="Helical" evidence="8">
    <location>
        <begin position="169"/>
        <end position="186"/>
    </location>
</feature>
<keyword evidence="10" id="KW-1185">Reference proteome</keyword>
<dbReference type="InterPro" id="IPR000715">
    <property type="entry name" value="Glycosyl_transferase_4"/>
</dbReference>
<gene>
    <name evidence="9" type="ORF">F6U93_09610</name>
</gene>
<keyword evidence="2" id="KW-1003">Cell membrane</keyword>
<keyword evidence="7" id="KW-0460">Magnesium</keyword>
<feature type="transmembrane region" description="Helical" evidence="8">
    <location>
        <begin position="193"/>
        <end position="212"/>
    </location>
</feature>
<evidence type="ECO:0000313" key="10">
    <source>
        <dbReference type="Proteomes" id="UP000441333"/>
    </source>
</evidence>
<accession>A0A6N6MFY7</accession>
<evidence type="ECO:0000256" key="8">
    <source>
        <dbReference type="SAM" id="Phobius"/>
    </source>
</evidence>
<keyword evidence="4 8" id="KW-0812">Transmembrane</keyword>
<feature type="transmembrane region" description="Helical" evidence="8">
    <location>
        <begin position="53"/>
        <end position="73"/>
    </location>
</feature>
<dbReference type="RefSeq" id="WP_150939215.1">
    <property type="nucleotide sequence ID" value="NZ_WAAT01000044.1"/>
</dbReference>
<feature type="binding site" evidence="7">
    <location>
        <position position="161"/>
    </location>
    <ligand>
        <name>Mg(2+)</name>
        <dbReference type="ChEBI" id="CHEBI:18420"/>
    </ligand>
</feature>
<comment type="subcellular location">
    <subcellularLocation>
        <location evidence="1">Cell membrane</location>
        <topology evidence="1">Multi-pass membrane protein</topology>
    </subcellularLocation>
</comment>
<keyword evidence="6 8" id="KW-0472">Membrane</keyword>
<dbReference type="GO" id="GO:0046872">
    <property type="term" value="F:metal ion binding"/>
    <property type="evidence" value="ECO:0007669"/>
    <property type="project" value="UniProtKB-KW"/>
</dbReference>
<comment type="caution">
    <text evidence="9">The sequence shown here is derived from an EMBL/GenBank/DDBJ whole genome shotgun (WGS) entry which is preliminary data.</text>
</comment>
<evidence type="ECO:0000256" key="2">
    <source>
        <dbReference type="ARBA" id="ARBA00022475"/>
    </source>
</evidence>
<protein>
    <submittedName>
        <fullName evidence="9">Undecaprenyl/decaprenyl-phosphate alpha-N-acetylglucosaminyl 1-phosphate transferase</fullName>
    </submittedName>
</protein>
<feature type="transmembrane region" description="Helical" evidence="8">
    <location>
        <begin position="306"/>
        <end position="326"/>
    </location>
</feature>
<dbReference type="InterPro" id="IPR018480">
    <property type="entry name" value="PNAcMuramoyl-5peptid_Trfase_CS"/>
</dbReference>
<evidence type="ECO:0000256" key="7">
    <source>
        <dbReference type="PIRSR" id="PIRSR600715-1"/>
    </source>
</evidence>
<feature type="transmembrane region" description="Helical" evidence="8">
    <location>
        <begin position="218"/>
        <end position="237"/>
    </location>
</feature>
<evidence type="ECO:0000256" key="4">
    <source>
        <dbReference type="ARBA" id="ARBA00022692"/>
    </source>
</evidence>
<feature type="transmembrane region" description="Helical" evidence="8">
    <location>
        <begin position="333"/>
        <end position="351"/>
    </location>
</feature>
<evidence type="ECO:0000256" key="3">
    <source>
        <dbReference type="ARBA" id="ARBA00022679"/>
    </source>
</evidence>
<evidence type="ECO:0000256" key="6">
    <source>
        <dbReference type="ARBA" id="ARBA00023136"/>
    </source>
</evidence>
<dbReference type="GO" id="GO:0071555">
    <property type="term" value="P:cell wall organization"/>
    <property type="evidence" value="ECO:0007669"/>
    <property type="project" value="TreeGrafter"/>
</dbReference>
<dbReference type="EMBL" id="WAAT01000044">
    <property type="protein sequence ID" value="KAB1067849.1"/>
    <property type="molecule type" value="Genomic_DNA"/>
</dbReference>
<dbReference type="GO" id="GO:0009103">
    <property type="term" value="P:lipopolysaccharide biosynthetic process"/>
    <property type="evidence" value="ECO:0007669"/>
    <property type="project" value="TreeGrafter"/>
</dbReference>
<dbReference type="GO" id="GO:0044038">
    <property type="term" value="P:cell wall macromolecule biosynthetic process"/>
    <property type="evidence" value="ECO:0007669"/>
    <property type="project" value="TreeGrafter"/>
</dbReference>
<dbReference type="GO" id="GO:0016780">
    <property type="term" value="F:phosphotransferase activity, for other substituted phosphate groups"/>
    <property type="evidence" value="ECO:0007669"/>
    <property type="project" value="InterPro"/>
</dbReference>
<dbReference type="Proteomes" id="UP000441333">
    <property type="component" value="Unassembled WGS sequence"/>
</dbReference>
<keyword evidence="7" id="KW-0479">Metal-binding</keyword>
<organism evidence="9 10">
    <name type="scientific">Pseudotamlana haliotis</name>
    <dbReference type="NCBI Taxonomy" id="2614804"/>
    <lineage>
        <taxon>Bacteria</taxon>
        <taxon>Pseudomonadati</taxon>
        <taxon>Bacteroidota</taxon>
        <taxon>Flavobacteriia</taxon>
        <taxon>Flavobacteriales</taxon>
        <taxon>Flavobacteriaceae</taxon>
        <taxon>Pseudotamlana</taxon>
    </lineage>
</organism>
<dbReference type="CDD" id="cd06853">
    <property type="entry name" value="GT_WecA_like"/>
    <property type="match status" value="1"/>
</dbReference>
<dbReference type="PROSITE" id="PS01348">
    <property type="entry name" value="MRAY_2"/>
    <property type="match status" value="1"/>
</dbReference>
<proteinExistence type="predicted"/>